<dbReference type="SUPFAM" id="SSF52172">
    <property type="entry name" value="CheY-like"/>
    <property type="match status" value="2"/>
</dbReference>
<dbReference type="SMART" id="SM00388">
    <property type="entry name" value="HisKA"/>
    <property type="match status" value="1"/>
</dbReference>
<dbReference type="RefSeq" id="WP_160746931.1">
    <property type="nucleotide sequence ID" value="NZ_WTYK01000005.1"/>
</dbReference>
<keyword evidence="12 14" id="KW-0472">Membrane</keyword>
<evidence type="ECO:0000256" key="8">
    <source>
        <dbReference type="ARBA" id="ARBA00022741"/>
    </source>
</evidence>
<keyword evidence="9" id="KW-0418">Kinase</keyword>
<evidence type="ECO:0000256" key="2">
    <source>
        <dbReference type="ARBA" id="ARBA00004236"/>
    </source>
</evidence>
<dbReference type="SUPFAM" id="SSF55874">
    <property type="entry name" value="ATPase domain of HSP90 chaperone/DNA topoisomerase II/histidine kinase"/>
    <property type="match status" value="1"/>
</dbReference>
<dbReference type="CDD" id="cd00130">
    <property type="entry name" value="PAS"/>
    <property type="match status" value="1"/>
</dbReference>
<dbReference type="CDD" id="cd19410">
    <property type="entry name" value="HK9-like_sensor"/>
    <property type="match status" value="1"/>
</dbReference>
<keyword evidence="5" id="KW-1003">Cell membrane</keyword>
<evidence type="ECO:0000256" key="5">
    <source>
        <dbReference type="ARBA" id="ARBA00022475"/>
    </source>
</evidence>
<dbReference type="InterPro" id="IPR003594">
    <property type="entry name" value="HATPase_dom"/>
</dbReference>
<evidence type="ECO:0000256" key="10">
    <source>
        <dbReference type="ARBA" id="ARBA00022840"/>
    </source>
</evidence>
<dbReference type="InterPro" id="IPR011006">
    <property type="entry name" value="CheY-like_superfamily"/>
</dbReference>
<gene>
    <name evidence="18" type="ORF">GRI75_10545</name>
</gene>
<dbReference type="GO" id="GO:0005524">
    <property type="term" value="F:ATP binding"/>
    <property type="evidence" value="ECO:0007669"/>
    <property type="project" value="UniProtKB-KW"/>
</dbReference>
<dbReference type="SMART" id="SM00448">
    <property type="entry name" value="REC"/>
    <property type="match status" value="1"/>
</dbReference>
<dbReference type="InterPro" id="IPR050736">
    <property type="entry name" value="Sensor_HK_Regulatory"/>
</dbReference>
<keyword evidence="8" id="KW-0547">Nucleotide-binding</keyword>
<evidence type="ECO:0000256" key="14">
    <source>
        <dbReference type="SAM" id="Phobius"/>
    </source>
</evidence>
<dbReference type="Pfam" id="PF13426">
    <property type="entry name" value="PAS_9"/>
    <property type="match status" value="1"/>
</dbReference>
<comment type="subcellular location">
    <subcellularLocation>
        <location evidence="2">Cell membrane</location>
    </subcellularLocation>
    <subcellularLocation>
        <location evidence="3">Membrane raft</location>
        <topology evidence="3">Multi-pass membrane protein</topology>
    </subcellularLocation>
</comment>
<keyword evidence="10" id="KW-0067">ATP-binding</keyword>
<dbReference type="SMART" id="SM00387">
    <property type="entry name" value="HATPase_c"/>
    <property type="match status" value="1"/>
</dbReference>
<dbReference type="InterPro" id="IPR035965">
    <property type="entry name" value="PAS-like_dom_sf"/>
</dbReference>
<dbReference type="Pfam" id="PF05227">
    <property type="entry name" value="CHASE3"/>
    <property type="match status" value="1"/>
</dbReference>
<keyword evidence="6 13" id="KW-0597">Phosphoprotein</keyword>
<dbReference type="InterPro" id="IPR001789">
    <property type="entry name" value="Sig_transdc_resp-reg_receiver"/>
</dbReference>
<evidence type="ECO:0000256" key="4">
    <source>
        <dbReference type="ARBA" id="ARBA00012438"/>
    </source>
</evidence>
<comment type="caution">
    <text evidence="18">The sequence shown here is derived from an EMBL/GenBank/DDBJ whole genome shotgun (WGS) entry which is preliminary data.</text>
</comment>
<name>A0A6I4UTV0_9SPHN</name>
<evidence type="ECO:0000259" key="17">
    <source>
        <dbReference type="PROSITE" id="PS50112"/>
    </source>
</evidence>
<dbReference type="PANTHER" id="PTHR43711">
    <property type="entry name" value="TWO-COMPONENT HISTIDINE KINASE"/>
    <property type="match status" value="1"/>
</dbReference>
<dbReference type="OrthoDB" id="9801651at2"/>
<dbReference type="AlphaFoldDB" id="A0A6I4UTV0"/>
<evidence type="ECO:0000256" key="1">
    <source>
        <dbReference type="ARBA" id="ARBA00000085"/>
    </source>
</evidence>
<dbReference type="SMART" id="SM00091">
    <property type="entry name" value="PAS"/>
    <property type="match status" value="1"/>
</dbReference>
<evidence type="ECO:0000256" key="7">
    <source>
        <dbReference type="ARBA" id="ARBA00022679"/>
    </source>
</evidence>
<evidence type="ECO:0000256" key="13">
    <source>
        <dbReference type="PROSITE-ProRule" id="PRU00169"/>
    </source>
</evidence>
<dbReference type="FunFam" id="3.30.565.10:FF:000023">
    <property type="entry name" value="PAS domain-containing sensor histidine kinase"/>
    <property type="match status" value="1"/>
</dbReference>
<dbReference type="Pfam" id="PF00512">
    <property type="entry name" value="HisKA"/>
    <property type="match status" value="1"/>
</dbReference>
<dbReference type="Pfam" id="PF00072">
    <property type="entry name" value="Response_reg"/>
    <property type="match status" value="1"/>
</dbReference>
<feature type="transmembrane region" description="Helical" evidence="14">
    <location>
        <begin position="21"/>
        <end position="41"/>
    </location>
</feature>
<feature type="domain" description="PAS" evidence="17">
    <location>
        <begin position="234"/>
        <end position="300"/>
    </location>
</feature>
<keyword evidence="14" id="KW-0812">Transmembrane</keyword>
<dbReference type="NCBIfam" id="TIGR00229">
    <property type="entry name" value="sensory_box"/>
    <property type="match status" value="1"/>
</dbReference>
<dbReference type="PROSITE" id="PS50112">
    <property type="entry name" value="PAS"/>
    <property type="match status" value="1"/>
</dbReference>
<dbReference type="PANTHER" id="PTHR43711:SF1">
    <property type="entry name" value="HISTIDINE KINASE 1"/>
    <property type="match status" value="1"/>
</dbReference>
<protein>
    <recommendedName>
        <fullName evidence="4">histidine kinase</fullName>
        <ecNumber evidence="4">2.7.13.3</ecNumber>
    </recommendedName>
</protein>
<dbReference type="GO" id="GO:0005886">
    <property type="term" value="C:plasma membrane"/>
    <property type="evidence" value="ECO:0007669"/>
    <property type="project" value="UniProtKB-SubCell"/>
</dbReference>
<dbReference type="Gene3D" id="3.30.450.20">
    <property type="entry name" value="PAS domain"/>
    <property type="match status" value="1"/>
</dbReference>
<feature type="domain" description="Histidine kinase" evidence="15">
    <location>
        <begin position="364"/>
        <end position="583"/>
    </location>
</feature>
<reference evidence="18 19" key="1">
    <citation type="submission" date="2019-12" db="EMBL/GenBank/DDBJ databases">
        <title>Genomic-based taxomic classification of the family Erythrobacteraceae.</title>
        <authorList>
            <person name="Xu L."/>
        </authorList>
    </citation>
    <scope>NUCLEOTIDE SEQUENCE [LARGE SCALE GENOMIC DNA]</scope>
    <source>
        <strain evidence="18 19">MCCC 1K02066</strain>
    </source>
</reference>
<dbReference type="FunFam" id="1.10.287.130:FF:000001">
    <property type="entry name" value="Two-component sensor histidine kinase"/>
    <property type="match status" value="1"/>
</dbReference>
<evidence type="ECO:0000259" key="15">
    <source>
        <dbReference type="PROSITE" id="PS50109"/>
    </source>
</evidence>
<keyword evidence="19" id="KW-1185">Reference proteome</keyword>
<evidence type="ECO:0000313" key="19">
    <source>
        <dbReference type="Proteomes" id="UP000469159"/>
    </source>
</evidence>
<comment type="catalytic activity">
    <reaction evidence="1">
        <text>ATP + protein L-histidine = ADP + protein N-phospho-L-histidine.</text>
        <dbReference type="EC" id="2.7.13.3"/>
    </reaction>
</comment>
<proteinExistence type="predicted"/>
<dbReference type="Gene3D" id="3.30.565.10">
    <property type="entry name" value="Histidine kinase-like ATPase, C-terminal domain"/>
    <property type="match status" value="1"/>
</dbReference>
<keyword evidence="7" id="KW-0808">Transferase</keyword>
<dbReference type="InterPro" id="IPR007891">
    <property type="entry name" value="CHASE3"/>
</dbReference>
<organism evidence="18 19">
    <name type="scientific">Croceibacterium soli</name>
    <dbReference type="NCBI Taxonomy" id="1739690"/>
    <lineage>
        <taxon>Bacteria</taxon>
        <taxon>Pseudomonadati</taxon>
        <taxon>Pseudomonadota</taxon>
        <taxon>Alphaproteobacteria</taxon>
        <taxon>Sphingomonadales</taxon>
        <taxon>Erythrobacteraceae</taxon>
        <taxon>Croceibacterium</taxon>
    </lineage>
</organism>
<sequence>MSTLAQTQPQSAGTDARWRRTVWLAILCAPIIIAAIALLVYQQTASADRLRAAVSASQERRALVLSVLSAHQDLETGQRGYLITGREDFLDPYHASMADLEAILSRMKHAFASQPEQLRLLALAEQASREKRKFSEGTVALHRAGDAVAARELVLSGRGKYLMDGLRGALGAMLEAEERHLGRISRQATDATTALRWLTLGLLGGLLFLLTAAAIALGRMLEQRQRMLATLEDTSQRRAAILNSAMDAILILNPSGTIESVNPAAVRMYGYDEDELLSRDAGMLFAEPPPIGRVAQLLRELNLMESEPGSLREIVGRRKSGETFPTDVAITRAPFAEGLRYVVVIRDITERKRIETMKAEFVSTVSHELRTPLTSIAGSLGLLAGGAAGELSDKVKRLITIAHSNADRLVRLINDILDVEKLESGKMSFDNRPIDLTSALQQALDENAGFARSYNVDLRFDRPEVAAHVLADSDRLAQVIANLLSNAIKFSPAGGCVSLTLAPGRRRHRITVSDQGPGIPEEFHTRIFEKFVQADSSDARAKGGTGLGLSIVREIVEQLGGSISFDSRPSEGTQFHVHLPALVEEETVERVRHSVLLCGPSTASPLLAALDATHDVHTAQTLPTAYQMLDSGPFDAVLVEFGSHAGDVAQIVRYVRRSTCNETTPILAFGEDAEGQLVTDPALVVDWLHKPLEVDTIGQRIDQTIQGDNGARPVILHVDDDPDILRVVAAAMSDKAQVVSAKSLAQARSAIDQERFDAVILDLTLSDGRGPELLAHLREKQGSVPIVVFSAEDADGANAGQFEDFLTKAKTPLRRLVDVVERHTKRQGAHE</sequence>
<feature type="domain" description="Response regulatory" evidence="16">
    <location>
        <begin position="714"/>
        <end position="823"/>
    </location>
</feature>
<dbReference type="InterPro" id="IPR005467">
    <property type="entry name" value="His_kinase_dom"/>
</dbReference>
<evidence type="ECO:0000256" key="9">
    <source>
        <dbReference type="ARBA" id="ARBA00022777"/>
    </source>
</evidence>
<dbReference type="CDD" id="cd00082">
    <property type="entry name" value="HisKA"/>
    <property type="match status" value="1"/>
</dbReference>
<dbReference type="InterPro" id="IPR036097">
    <property type="entry name" value="HisK_dim/P_sf"/>
</dbReference>
<evidence type="ECO:0000259" key="16">
    <source>
        <dbReference type="PROSITE" id="PS50110"/>
    </source>
</evidence>
<accession>A0A6I4UTV0</accession>
<dbReference type="GO" id="GO:0045121">
    <property type="term" value="C:membrane raft"/>
    <property type="evidence" value="ECO:0007669"/>
    <property type="project" value="UniProtKB-SubCell"/>
</dbReference>
<evidence type="ECO:0000256" key="11">
    <source>
        <dbReference type="ARBA" id="ARBA00023012"/>
    </source>
</evidence>
<dbReference type="Gene3D" id="3.40.50.2300">
    <property type="match status" value="2"/>
</dbReference>
<evidence type="ECO:0000313" key="18">
    <source>
        <dbReference type="EMBL" id="MXP42078.1"/>
    </source>
</evidence>
<dbReference type="InterPro" id="IPR000014">
    <property type="entry name" value="PAS"/>
</dbReference>
<dbReference type="Proteomes" id="UP000469159">
    <property type="component" value="Unassembled WGS sequence"/>
</dbReference>
<dbReference type="SUPFAM" id="SSF55785">
    <property type="entry name" value="PYP-like sensor domain (PAS domain)"/>
    <property type="match status" value="1"/>
</dbReference>
<dbReference type="PRINTS" id="PR00344">
    <property type="entry name" value="BCTRLSENSOR"/>
</dbReference>
<evidence type="ECO:0000256" key="12">
    <source>
        <dbReference type="ARBA" id="ARBA00023136"/>
    </source>
</evidence>
<evidence type="ECO:0000256" key="6">
    <source>
        <dbReference type="ARBA" id="ARBA00022553"/>
    </source>
</evidence>
<dbReference type="CDD" id="cd16922">
    <property type="entry name" value="HATPase_EvgS-ArcB-TorS-like"/>
    <property type="match status" value="1"/>
</dbReference>
<dbReference type="GO" id="GO:0000155">
    <property type="term" value="F:phosphorelay sensor kinase activity"/>
    <property type="evidence" value="ECO:0007669"/>
    <property type="project" value="InterPro"/>
</dbReference>
<dbReference type="EMBL" id="WTYK01000005">
    <property type="protein sequence ID" value="MXP42078.1"/>
    <property type="molecule type" value="Genomic_DNA"/>
</dbReference>
<dbReference type="EC" id="2.7.13.3" evidence="4"/>
<dbReference type="SUPFAM" id="SSF47384">
    <property type="entry name" value="Homodimeric domain of signal transducing histidine kinase"/>
    <property type="match status" value="1"/>
</dbReference>
<keyword evidence="14" id="KW-1133">Transmembrane helix</keyword>
<feature type="transmembrane region" description="Helical" evidence="14">
    <location>
        <begin position="194"/>
        <end position="217"/>
    </location>
</feature>
<dbReference type="InterPro" id="IPR003661">
    <property type="entry name" value="HisK_dim/P_dom"/>
</dbReference>
<dbReference type="CDD" id="cd00156">
    <property type="entry name" value="REC"/>
    <property type="match status" value="1"/>
</dbReference>
<keyword evidence="11" id="KW-0902">Two-component regulatory system</keyword>
<dbReference type="PROSITE" id="PS50109">
    <property type="entry name" value="HIS_KIN"/>
    <property type="match status" value="1"/>
</dbReference>
<evidence type="ECO:0000256" key="3">
    <source>
        <dbReference type="ARBA" id="ARBA00004314"/>
    </source>
</evidence>
<dbReference type="Pfam" id="PF02518">
    <property type="entry name" value="HATPase_c"/>
    <property type="match status" value="1"/>
</dbReference>
<feature type="modified residue" description="4-aspartylphosphate" evidence="13">
    <location>
        <position position="762"/>
    </location>
</feature>
<dbReference type="InterPro" id="IPR004358">
    <property type="entry name" value="Sig_transdc_His_kin-like_C"/>
</dbReference>
<dbReference type="Gene3D" id="1.10.287.130">
    <property type="match status" value="1"/>
</dbReference>
<dbReference type="PROSITE" id="PS50110">
    <property type="entry name" value="RESPONSE_REGULATORY"/>
    <property type="match status" value="1"/>
</dbReference>
<dbReference type="InterPro" id="IPR036890">
    <property type="entry name" value="HATPase_C_sf"/>
</dbReference>